<evidence type="ECO:0000259" key="8">
    <source>
        <dbReference type="Pfam" id="PF20684"/>
    </source>
</evidence>
<feature type="transmembrane region" description="Helical" evidence="7">
    <location>
        <begin position="28"/>
        <end position="49"/>
    </location>
</feature>
<feature type="transmembrane region" description="Helical" evidence="7">
    <location>
        <begin position="101"/>
        <end position="126"/>
    </location>
</feature>
<keyword evidence="4 7" id="KW-0472">Membrane</keyword>
<dbReference type="AlphaFoldDB" id="A0A1B8AV74"/>
<protein>
    <recommendedName>
        <fullName evidence="8">Rhodopsin domain-containing protein</fullName>
    </recommendedName>
</protein>
<dbReference type="InterPro" id="IPR052337">
    <property type="entry name" value="SAT4-like"/>
</dbReference>
<evidence type="ECO:0000256" key="3">
    <source>
        <dbReference type="ARBA" id="ARBA00022989"/>
    </source>
</evidence>
<dbReference type="GO" id="GO:0016020">
    <property type="term" value="C:membrane"/>
    <property type="evidence" value="ECO:0007669"/>
    <property type="project" value="UniProtKB-SubCell"/>
</dbReference>
<evidence type="ECO:0000256" key="2">
    <source>
        <dbReference type="ARBA" id="ARBA00022692"/>
    </source>
</evidence>
<keyword evidence="10" id="KW-1185">Reference proteome</keyword>
<feature type="domain" description="Rhodopsin" evidence="8">
    <location>
        <begin position="45"/>
        <end position="274"/>
    </location>
</feature>
<feature type="transmembrane region" description="Helical" evidence="7">
    <location>
        <begin position="212"/>
        <end position="232"/>
    </location>
</feature>
<dbReference type="PANTHER" id="PTHR33048">
    <property type="entry name" value="PTH11-LIKE INTEGRAL MEMBRANE PROTEIN (AFU_ORTHOLOGUE AFUA_5G11245)"/>
    <property type="match status" value="1"/>
</dbReference>
<evidence type="ECO:0000256" key="5">
    <source>
        <dbReference type="ARBA" id="ARBA00038359"/>
    </source>
</evidence>
<evidence type="ECO:0000313" key="10">
    <source>
        <dbReference type="Proteomes" id="UP000091967"/>
    </source>
</evidence>
<comment type="subcellular location">
    <subcellularLocation>
        <location evidence="1">Membrane</location>
        <topology evidence="1">Multi-pass membrane protein</topology>
    </subcellularLocation>
</comment>
<gene>
    <name evidence="9" type="ORF">FPOA_04981</name>
</gene>
<dbReference type="Proteomes" id="UP000091967">
    <property type="component" value="Unassembled WGS sequence"/>
</dbReference>
<proteinExistence type="inferred from homology"/>
<comment type="caution">
    <text evidence="9">The sequence shown here is derived from an EMBL/GenBank/DDBJ whole genome shotgun (WGS) entry which is preliminary data.</text>
</comment>
<name>A0A1B8AV74_FUSPO</name>
<evidence type="ECO:0000256" key="7">
    <source>
        <dbReference type="SAM" id="Phobius"/>
    </source>
</evidence>
<dbReference type="EMBL" id="LYXU01000002">
    <property type="protein sequence ID" value="OBS24438.1"/>
    <property type="molecule type" value="Genomic_DNA"/>
</dbReference>
<reference evidence="9 10" key="1">
    <citation type="submission" date="2016-06" db="EMBL/GenBank/DDBJ databases">
        <title>Living apart together: crosstalk between the core and supernumerary genomes in a fungal plant pathogen.</title>
        <authorList>
            <person name="Vanheule A."/>
            <person name="Audenaert K."/>
            <person name="Warris S."/>
            <person name="Van De Geest H."/>
            <person name="Schijlen E."/>
            <person name="Hofte M."/>
            <person name="De Saeger S."/>
            <person name="Haesaert G."/>
            <person name="Waalwijk C."/>
            <person name="Van Der Lee T."/>
        </authorList>
    </citation>
    <scope>NUCLEOTIDE SEQUENCE [LARGE SCALE GENOMIC DNA]</scope>
    <source>
        <strain evidence="9 10">2516</strain>
    </source>
</reference>
<dbReference type="PANTHER" id="PTHR33048:SF129">
    <property type="entry name" value="INTEGRAL MEMBRANE PROTEIN-RELATED"/>
    <property type="match status" value="1"/>
</dbReference>
<evidence type="ECO:0000256" key="6">
    <source>
        <dbReference type="SAM" id="MobiDB-lite"/>
    </source>
</evidence>
<feature type="transmembrane region" description="Helical" evidence="7">
    <location>
        <begin position="61"/>
        <end position="81"/>
    </location>
</feature>
<sequence>MSQDVGGMPPPEGVTPDFDGGSPLQSSIVVVFLCTFAVATVTLLLRLYSGISIVRKLDWDIPLIVLAWGVSLGFFISIMIAMPSGFGKHLWDVRASSLPGYFRMLLIIGLTYVWPPTLAKLAILVLYYRLIPNRGFRWAIYATAAGLVIYTLVFTILLAWPCHPLKPGTATCVVNLTVAQGVLNIVSDAIVIVLPIPLIHRLNMPLRQRITAGLLLALGSAVVVVSCIRFGYVKKMEDNPDITWTQASAAQWSSIEMNTGIICNCLAHLKPFVRKHLPFLSKFVTRGSSNMSHPSERNQSRSHKWRGDKSSHKYELHSVGRTQEPSHENNQSGIVVVDEVQVEFTPSRDNGDASSTEDILRNSR</sequence>
<keyword evidence="3 7" id="KW-1133">Transmembrane helix</keyword>
<feature type="transmembrane region" description="Helical" evidence="7">
    <location>
        <begin position="181"/>
        <end position="200"/>
    </location>
</feature>
<comment type="similarity">
    <text evidence="5">Belongs to the SAT4 family.</text>
</comment>
<evidence type="ECO:0000256" key="4">
    <source>
        <dbReference type="ARBA" id="ARBA00023136"/>
    </source>
</evidence>
<keyword evidence="2 7" id="KW-0812">Transmembrane</keyword>
<dbReference type="OMA" id="ILLAWPC"/>
<feature type="region of interest" description="Disordered" evidence="6">
    <location>
        <begin position="287"/>
        <end position="364"/>
    </location>
</feature>
<dbReference type="STRING" id="36050.A0A1B8AV74"/>
<evidence type="ECO:0000256" key="1">
    <source>
        <dbReference type="ARBA" id="ARBA00004141"/>
    </source>
</evidence>
<dbReference type="Pfam" id="PF20684">
    <property type="entry name" value="Fung_rhodopsin"/>
    <property type="match status" value="1"/>
</dbReference>
<accession>A0A1B8AV74</accession>
<feature type="transmembrane region" description="Helical" evidence="7">
    <location>
        <begin position="138"/>
        <end position="161"/>
    </location>
</feature>
<evidence type="ECO:0000313" key="9">
    <source>
        <dbReference type="EMBL" id="OBS24438.1"/>
    </source>
</evidence>
<dbReference type="InterPro" id="IPR049326">
    <property type="entry name" value="Rhodopsin_dom_fungi"/>
</dbReference>
<feature type="compositionally biased region" description="Polar residues" evidence="6">
    <location>
        <begin position="320"/>
        <end position="333"/>
    </location>
</feature>
<feature type="compositionally biased region" description="Basic and acidic residues" evidence="6">
    <location>
        <begin position="294"/>
        <end position="318"/>
    </location>
</feature>
<organism evidence="9 10">
    <name type="scientific">Fusarium poae</name>
    <dbReference type="NCBI Taxonomy" id="36050"/>
    <lineage>
        <taxon>Eukaryota</taxon>
        <taxon>Fungi</taxon>
        <taxon>Dikarya</taxon>
        <taxon>Ascomycota</taxon>
        <taxon>Pezizomycotina</taxon>
        <taxon>Sordariomycetes</taxon>
        <taxon>Hypocreomycetidae</taxon>
        <taxon>Hypocreales</taxon>
        <taxon>Nectriaceae</taxon>
        <taxon>Fusarium</taxon>
    </lineage>
</organism>